<comment type="caution">
    <text evidence="2">The sequence shown here is derived from an EMBL/GenBank/DDBJ whole genome shotgun (WGS) entry which is preliminary data.</text>
</comment>
<evidence type="ECO:0000256" key="1">
    <source>
        <dbReference type="SAM" id="Phobius"/>
    </source>
</evidence>
<dbReference type="RefSeq" id="WP_378552666.1">
    <property type="nucleotide sequence ID" value="NZ_JBHSBA010000014.1"/>
</dbReference>
<evidence type="ECO:0000313" key="3">
    <source>
        <dbReference type="Proteomes" id="UP001595767"/>
    </source>
</evidence>
<dbReference type="Proteomes" id="UP001595767">
    <property type="component" value="Unassembled WGS sequence"/>
</dbReference>
<keyword evidence="3" id="KW-1185">Reference proteome</keyword>
<name>A0ABV8L8Z9_9NOCA</name>
<sequence>MRNTEQHLRQGQISADELHATGSGLDSAGRRVIAALGVVRIGWGTITALGSAPVHRLGGIGYPGPDGGMWVKAFGVRDVVLGAAALHSDDAVRRATRKAGIAMDLFDAGVVVLAARQGLPRRAARIGVAMAGGAAVFAAVGPSVLRGIEARRTP</sequence>
<protein>
    <recommendedName>
        <fullName evidence="4">DUF4267 domain-containing protein</fullName>
    </recommendedName>
</protein>
<evidence type="ECO:0000313" key="2">
    <source>
        <dbReference type="EMBL" id="MFC4127337.1"/>
    </source>
</evidence>
<accession>A0ABV8L8Z9</accession>
<evidence type="ECO:0008006" key="4">
    <source>
        <dbReference type="Google" id="ProtNLM"/>
    </source>
</evidence>
<gene>
    <name evidence="2" type="ORF">ACFOW8_20615</name>
</gene>
<dbReference type="EMBL" id="JBHSBA010000014">
    <property type="protein sequence ID" value="MFC4127337.1"/>
    <property type="molecule type" value="Genomic_DNA"/>
</dbReference>
<keyword evidence="1" id="KW-1133">Transmembrane helix</keyword>
<keyword evidence="1" id="KW-0812">Transmembrane</keyword>
<proteinExistence type="predicted"/>
<reference evidence="3" key="1">
    <citation type="journal article" date="2019" name="Int. J. Syst. Evol. Microbiol.">
        <title>The Global Catalogue of Microorganisms (GCM) 10K type strain sequencing project: providing services to taxonomists for standard genome sequencing and annotation.</title>
        <authorList>
            <consortium name="The Broad Institute Genomics Platform"/>
            <consortium name="The Broad Institute Genome Sequencing Center for Infectious Disease"/>
            <person name="Wu L."/>
            <person name="Ma J."/>
        </authorList>
    </citation>
    <scope>NUCLEOTIDE SEQUENCE [LARGE SCALE GENOMIC DNA]</scope>
    <source>
        <strain evidence="3">CGMCC 4.7204</strain>
    </source>
</reference>
<organism evidence="2 3">
    <name type="scientific">Nocardia rhizosphaerae</name>
    <dbReference type="NCBI Taxonomy" id="1691571"/>
    <lineage>
        <taxon>Bacteria</taxon>
        <taxon>Bacillati</taxon>
        <taxon>Actinomycetota</taxon>
        <taxon>Actinomycetes</taxon>
        <taxon>Mycobacteriales</taxon>
        <taxon>Nocardiaceae</taxon>
        <taxon>Nocardia</taxon>
    </lineage>
</organism>
<feature type="transmembrane region" description="Helical" evidence="1">
    <location>
        <begin position="126"/>
        <end position="145"/>
    </location>
</feature>
<keyword evidence="1" id="KW-0472">Membrane</keyword>